<evidence type="ECO:0000256" key="2">
    <source>
        <dbReference type="ARBA" id="ARBA00022475"/>
    </source>
</evidence>
<comment type="catalytic activity">
    <reaction evidence="9 10">
        <text>Release of signal peptides from bacterial membrane prolipoproteins. Hydrolyzes -Xaa-Yaa-Zaa-|-(S,diacylglyceryl)Cys-, in which Xaa is hydrophobic (preferably Leu), and Yaa (Ala or Ser) and Zaa (Gly or Ala) have small, neutral side chains.</text>
        <dbReference type="EC" id="3.4.23.36"/>
    </reaction>
</comment>
<dbReference type="InterPro" id="IPR001872">
    <property type="entry name" value="Peptidase_A8"/>
</dbReference>
<comment type="pathway">
    <text evidence="9">Protein modification; lipoprotein biosynthesis (signal peptide cleavage).</text>
</comment>
<feature type="active site" evidence="9">
    <location>
        <position position="118"/>
    </location>
</feature>
<protein>
    <recommendedName>
        <fullName evidence="9">Lipoprotein signal peptidase</fullName>
        <ecNumber evidence="9">3.4.23.36</ecNumber>
    </recommendedName>
    <alternativeName>
        <fullName evidence="9">Prolipoprotein signal peptidase</fullName>
    </alternativeName>
    <alternativeName>
        <fullName evidence="9">Signal peptidase II</fullName>
        <shortName evidence="9">SPase II</shortName>
    </alternativeName>
</protein>
<evidence type="ECO:0000256" key="7">
    <source>
        <dbReference type="ARBA" id="ARBA00022989"/>
    </source>
</evidence>
<dbReference type="EMBL" id="AWVA01000102">
    <property type="protein sequence ID" value="ERJ74363.1"/>
    <property type="molecule type" value="Genomic_DNA"/>
</dbReference>
<keyword evidence="2 9" id="KW-1003">Cell membrane</keyword>
<evidence type="ECO:0000313" key="13">
    <source>
        <dbReference type="Proteomes" id="UP000016617"/>
    </source>
</evidence>
<dbReference type="GO" id="GO:0004190">
    <property type="term" value="F:aspartic-type endopeptidase activity"/>
    <property type="evidence" value="ECO:0007669"/>
    <property type="project" value="UniProtKB-UniRule"/>
</dbReference>
<comment type="subcellular location">
    <subcellularLocation>
        <location evidence="9">Cell membrane</location>
        <topology evidence="9">Multi-pass membrane protein</topology>
    </subcellularLocation>
</comment>
<evidence type="ECO:0000256" key="4">
    <source>
        <dbReference type="ARBA" id="ARBA00022692"/>
    </source>
</evidence>
<dbReference type="HOGENOM" id="CLU_083252_3_3_9"/>
<dbReference type="AlphaFoldDB" id="U2KHN7"/>
<keyword evidence="5 9" id="KW-0064">Aspartyl protease</keyword>
<dbReference type="Proteomes" id="UP000016617">
    <property type="component" value="Unassembled WGS sequence"/>
</dbReference>
<comment type="caution">
    <text evidence="9">Lacks conserved residue(s) required for the propagation of feature annotation.</text>
</comment>
<sequence>MRKFMRKITIPLAIFLLVVLDQWSKFWVVAHVPENGSQKFLPMIFSLTYVRNYGAAFSILQNQQWFFTLITVIVVGAAVCYLWKHLTGSNWLVSALTLIVAGGLGNFIDRLRLGYVVDMVHLDFMEFAIFNLADSCLSVGVFLLMIAFWKEEQHGSHH</sequence>
<dbReference type="PRINTS" id="PR00781">
    <property type="entry name" value="LIPOSIGPTASE"/>
</dbReference>
<dbReference type="EC" id="3.4.23.36" evidence="9"/>
<evidence type="ECO:0000256" key="3">
    <source>
        <dbReference type="ARBA" id="ARBA00022670"/>
    </source>
</evidence>
<accession>U2KHN7</accession>
<dbReference type="HAMAP" id="MF_00161">
    <property type="entry name" value="LspA"/>
    <property type="match status" value="1"/>
</dbReference>
<gene>
    <name evidence="9" type="primary">lspA</name>
    <name evidence="12" type="ORF">HMPREF1557_01647</name>
</gene>
<feature type="transmembrane region" description="Helical" evidence="9">
    <location>
        <begin position="90"/>
        <end position="108"/>
    </location>
</feature>
<dbReference type="PANTHER" id="PTHR33695:SF1">
    <property type="entry name" value="LIPOPROTEIN SIGNAL PEPTIDASE"/>
    <property type="match status" value="1"/>
</dbReference>
<keyword evidence="8 9" id="KW-0472">Membrane</keyword>
<dbReference type="Pfam" id="PF01252">
    <property type="entry name" value="Peptidase_A8"/>
    <property type="match status" value="1"/>
</dbReference>
<dbReference type="PROSITE" id="PS00855">
    <property type="entry name" value="SPASE_II"/>
    <property type="match status" value="1"/>
</dbReference>
<evidence type="ECO:0000256" key="9">
    <source>
        <dbReference type="HAMAP-Rule" id="MF_00161"/>
    </source>
</evidence>
<evidence type="ECO:0000256" key="8">
    <source>
        <dbReference type="ARBA" id="ARBA00023136"/>
    </source>
</evidence>
<feature type="transmembrane region" description="Helical" evidence="9">
    <location>
        <begin position="128"/>
        <end position="149"/>
    </location>
</feature>
<feature type="transmembrane region" description="Helical" evidence="9">
    <location>
        <begin position="65"/>
        <end position="83"/>
    </location>
</feature>
<feature type="active site" evidence="9">
    <location>
        <position position="134"/>
    </location>
</feature>
<dbReference type="GO" id="GO:0006508">
    <property type="term" value="P:proteolysis"/>
    <property type="evidence" value="ECO:0007669"/>
    <property type="project" value="UniProtKB-KW"/>
</dbReference>
<proteinExistence type="inferred from homology"/>
<reference evidence="12 13" key="1">
    <citation type="submission" date="2013-06" db="EMBL/GenBank/DDBJ databases">
        <authorList>
            <person name="Weinstock G."/>
            <person name="Sodergren E."/>
            <person name="Lobos E.A."/>
            <person name="Fulton L."/>
            <person name="Fulton R."/>
            <person name="Courtney L."/>
            <person name="Fronick C."/>
            <person name="O'Laughlin M."/>
            <person name="Godfrey J."/>
            <person name="Wilson R.M."/>
            <person name="Miner T."/>
            <person name="Farmer C."/>
            <person name="Delehaunty K."/>
            <person name="Cordes M."/>
            <person name="Minx P."/>
            <person name="Tomlinson C."/>
            <person name="Chen J."/>
            <person name="Wollam A."/>
            <person name="Pepin K.H."/>
            <person name="Bhonagiri V."/>
            <person name="Zhang X."/>
            <person name="Warren W."/>
            <person name="Mitreva M."/>
            <person name="Mardis E.R."/>
            <person name="Wilson R.K."/>
        </authorList>
    </citation>
    <scope>NUCLEOTIDE SEQUENCE [LARGE SCALE GENOMIC DNA]</scope>
    <source>
        <strain evidence="12 13">W1703</strain>
    </source>
</reference>
<dbReference type="PATRIC" id="fig|1227275.3.peg.1466"/>
<evidence type="ECO:0000256" key="10">
    <source>
        <dbReference type="RuleBase" id="RU000594"/>
    </source>
</evidence>
<evidence type="ECO:0000256" key="1">
    <source>
        <dbReference type="ARBA" id="ARBA00006139"/>
    </source>
</evidence>
<dbReference type="UniPathway" id="UPA00665"/>
<evidence type="ECO:0000256" key="11">
    <source>
        <dbReference type="RuleBase" id="RU004181"/>
    </source>
</evidence>
<evidence type="ECO:0000256" key="6">
    <source>
        <dbReference type="ARBA" id="ARBA00022801"/>
    </source>
</evidence>
<dbReference type="GO" id="GO:0005886">
    <property type="term" value="C:plasma membrane"/>
    <property type="evidence" value="ECO:0007669"/>
    <property type="project" value="UniProtKB-SubCell"/>
</dbReference>
<keyword evidence="7 9" id="KW-1133">Transmembrane helix</keyword>
<organism evidence="12 13">
    <name type="scientific">Streptococcus sobrinus W1703</name>
    <dbReference type="NCBI Taxonomy" id="1227275"/>
    <lineage>
        <taxon>Bacteria</taxon>
        <taxon>Bacillati</taxon>
        <taxon>Bacillota</taxon>
        <taxon>Bacilli</taxon>
        <taxon>Lactobacillales</taxon>
        <taxon>Streptococcaceae</taxon>
        <taxon>Streptococcus</taxon>
    </lineage>
</organism>
<evidence type="ECO:0000313" key="12">
    <source>
        <dbReference type="EMBL" id="ERJ74363.1"/>
    </source>
</evidence>
<name>U2KHN7_9STRE</name>
<comment type="caution">
    <text evidence="12">The sequence shown here is derived from an EMBL/GenBank/DDBJ whole genome shotgun (WGS) entry which is preliminary data.</text>
</comment>
<comment type="similarity">
    <text evidence="1 9 11">Belongs to the peptidase A8 family.</text>
</comment>
<dbReference type="NCBIfam" id="TIGR00077">
    <property type="entry name" value="lspA"/>
    <property type="match status" value="1"/>
</dbReference>
<keyword evidence="6 9" id="KW-0378">Hydrolase</keyword>
<keyword evidence="4 9" id="KW-0812">Transmembrane</keyword>
<comment type="function">
    <text evidence="9 10">This protein specifically catalyzes the removal of signal peptides from prolipoproteins.</text>
</comment>
<dbReference type="PANTHER" id="PTHR33695">
    <property type="entry name" value="LIPOPROTEIN SIGNAL PEPTIDASE"/>
    <property type="match status" value="1"/>
</dbReference>
<evidence type="ECO:0000256" key="5">
    <source>
        <dbReference type="ARBA" id="ARBA00022750"/>
    </source>
</evidence>
<keyword evidence="3 9" id="KW-0645">Protease</keyword>